<proteinExistence type="predicted"/>
<name>A0A5B9QFE1_9BACT</name>
<dbReference type="AlphaFoldDB" id="A0A5B9QFE1"/>
<protein>
    <submittedName>
        <fullName evidence="1">Uncharacterized protein</fullName>
    </submittedName>
</protein>
<accession>A0A5B9QFE1</accession>
<organism evidence="1 2">
    <name type="scientific">Bythopirellula goksoeyrii</name>
    <dbReference type="NCBI Taxonomy" id="1400387"/>
    <lineage>
        <taxon>Bacteria</taxon>
        <taxon>Pseudomonadati</taxon>
        <taxon>Planctomycetota</taxon>
        <taxon>Planctomycetia</taxon>
        <taxon>Pirellulales</taxon>
        <taxon>Lacipirellulaceae</taxon>
        <taxon>Bythopirellula</taxon>
    </lineage>
</organism>
<reference evidence="1 2" key="1">
    <citation type="submission" date="2019-08" db="EMBL/GenBank/DDBJ databases">
        <title>Deep-cultivation of Planctomycetes and their phenomic and genomic characterization uncovers novel biology.</title>
        <authorList>
            <person name="Wiegand S."/>
            <person name="Jogler M."/>
            <person name="Boedeker C."/>
            <person name="Pinto D."/>
            <person name="Vollmers J."/>
            <person name="Rivas-Marin E."/>
            <person name="Kohn T."/>
            <person name="Peeters S.H."/>
            <person name="Heuer A."/>
            <person name="Rast P."/>
            <person name="Oberbeckmann S."/>
            <person name="Bunk B."/>
            <person name="Jeske O."/>
            <person name="Meyerdierks A."/>
            <person name="Storesund J.E."/>
            <person name="Kallscheuer N."/>
            <person name="Luecker S."/>
            <person name="Lage O.M."/>
            <person name="Pohl T."/>
            <person name="Merkel B.J."/>
            <person name="Hornburger P."/>
            <person name="Mueller R.-W."/>
            <person name="Bruemmer F."/>
            <person name="Labrenz M."/>
            <person name="Spormann A.M."/>
            <person name="Op den Camp H."/>
            <person name="Overmann J."/>
            <person name="Amann R."/>
            <person name="Jetten M.S.M."/>
            <person name="Mascher T."/>
            <person name="Medema M.H."/>
            <person name="Devos D.P."/>
            <person name="Kaster A.-K."/>
            <person name="Ovreas L."/>
            <person name="Rohde M."/>
            <person name="Galperin M.Y."/>
            <person name="Jogler C."/>
        </authorList>
    </citation>
    <scope>NUCLEOTIDE SEQUENCE [LARGE SCALE GENOMIC DNA]</scope>
    <source>
        <strain evidence="1 2">Pr1d</strain>
    </source>
</reference>
<keyword evidence="2" id="KW-1185">Reference proteome</keyword>
<dbReference type="EMBL" id="CP042913">
    <property type="protein sequence ID" value="QEG35626.1"/>
    <property type="molecule type" value="Genomic_DNA"/>
</dbReference>
<evidence type="ECO:0000313" key="2">
    <source>
        <dbReference type="Proteomes" id="UP000323917"/>
    </source>
</evidence>
<gene>
    <name evidence="1" type="ORF">Pr1d_29280</name>
</gene>
<evidence type="ECO:0000313" key="1">
    <source>
        <dbReference type="EMBL" id="QEG35626.1"/>
    </source>
</evidence>
<dbReference type="Proteomes" id="UP000323917">
    <property type="component" value="Chromosome"/>
</dbReference>
<dbReference type="KEGG" id="bgok:Pr1d_29280"/>
<sequence length="487" mass="53620">MLPDIRYSEELEQRLRFQFTSKLVTLIPISIESRIMKPIQDLRWHSYFAGITLRTGCFSFLLCPLLFVIVLHCSANAAELEQRLPTSSSNAALHYQRAILFLADVDVEKRKLLEKPIWEIVTPETSADELKAIDALLVASRYAIRSALIGAAQANADFGADLSAYSAGTLLPHVGPMQHLAKLVALYGMQQQAEGNWEKSAQLYLDVIRMGQHMGEQLTLAESVEAVRILETGFHALSAWAVHCPDPKLIRQVRSLLSAIAPNPLSPATVIGYEAALVDLRLKELKEAYPDGNWAELMLVVTEGQPDHLDQASVREFVQAEAIKRGVPESVFADETSFDEFIENLRTVNAEYYERMLDGLSLPLGKAIGVGQQIYKEFAPKLMRLGDPETLNPGQISAYYASHAAEHNLADVVLALSANKQGELFPNELSKVASDFGGVLPQGPTGNKVSYKVSPDQKGFRISYPGAKIGEVEIPEIAFDYGGGKGR</sequence>